<protein>
    <submittedName>
        <fullName evidence="3">Uncharacterized protein</fullName>
    </submittedName>
</protein>
<keyword evidence="4" id="KW-1185">Reference proteome</keyword>
<dbReference type="Proteomes" id="UP000613740">
    <property type="component" value="Unassembled WGS sequence"/>
</dbReference>
<evidence type="ECO:0000256" key="2">
    <source>
        <dbReference type="SAM" id="MobiDB-lite"/>
    </source>
</evidence>
<feature type="coiled-coil region" evidence="1">
    <location>
        <begin position="284"/>
        <end position="340"/>
    </location>
</feature>
<sequence>MRHGNLILSTEGLDEDQDDEEEQNDDEEQGPAGKLLFGFEEEVAGSESAGPVELVVARAPAEGEAAERARASTLRGLAAGLAGGYEAAMVIEVKASVNYEVNIWQALAAGLELAQSNLRNGTSSPAAPVRVLLTDACKWYFLGLQALGGNGTAGGASAAAAASAPASDTVAASGAAGATGSAAAGSGKQGAQSGFEFTLASKGTFRLFDCRYVQADVLSPVVDFAPQLVQAMYCLYSAMYPDEDINGLPAAVAEGNRQAQQAGAAWLHGRSKLLTKLASPESALKAERARAAAAEARAAAAEARVADAEKARADAEKARADAAEQRLEEMNAKLAAAAAGKAEPS</sequence>
<gene>
    <name evidence="3" type="ORF">HYH02_009574</name>
</gene>
<evidence type="ECO:0000313" key="4">
    <source>
        <dbReference type="Proteomes" id="UP000613740"/>
    </source>
</evidence>
<reference evidence="3" key="1">
    <citation type="journal article" date="2020" name="bioRxiv">
        <title>Comparative genomics of Chlamydomonas.</title>
        <authorList>
            <person name="Craig R.J."/>
            <person name="Hasan A.R."/>
            <person name="Ness R.W."/>
            <person name="Keightley P.D."/>
        </authorList>
    </citation>
    <scope>NUCLEOTIDE SEQUENCE</scope>
    <source>
        <strain evidence="3">CCAP 11/173</strain>
    </source>
</reference>
<feature type="region of interest" description="Disordered" evidence="2">
    <location>
        <begin position="1"/>
        <end position="35"/>
    </location>
</feature>
<proteinExistence type="predicted"/>
<comment type="caution">
    <text evidence="3">The sequence shown here is derived from an EMBL/GenBank/DDBJ whole genome shotgun (WGS) entry which is preliminary data.</text>
</comment>
<evidence type="ECO:0000313" key="3">
    <source>
        <dbReference type="EMBL" id="KAG2443164.1"/>
    </source>
</evidence>
<evidence type="ECO:0000256" key="1">
    <source>
        <dbReference type="SAM" id="Coils"/>
    </source>
</evidence>
<dbReference type="EMBL" id="JAEHOD010000032">
    <property type="protein sequence ID" value="KAG2443164.1"/>
    <property type="molecule type" value="Genomic_DNA"/>
</dbReference>
<keyword evidence="1" id="KW-0175">Coiled coil</keyword>
<feature type="compositionally biased region" description="Acidic residues" evidence="2">
    <location>
        <begin position="12"/>
        <end position="29"/>
    </location>
</feature>
<dbReference type="OrthoDB" id="543962at2759"/>
<accession>A0A835TM38</accession>
<dbReference type="AlphaFoldDB" id="A0A835TM38"/>
<organism evidence="3 4">
    <name type="scientific">Chlamydomonas schloesseri</name>
    <dbReference type="NCBI Taxonomy" id="2026947"/>
    <lineage>
        <taxon>Eukaryota</taxon>
        <taxon>Viridiplantae</taxon>
        <taxon>Chlorophyta</taxon>
        <taxon>core chlorophytes</taxon>
        <taxon>Chlorophyceae</taxon>
        <taxon>CS clade</taxon>
        <taxon>Chlamydomonadales</taxon>
        <taxon>Chlamydomonadaceae</taxon>
        <taxon>Chlamydomonas</taxon>
    </lineage>
</organism>
<name>A0A835TM38_9CHLO</name>